<reference evidence="10 11" key="1">
    <citation type="submission" date="2014-09" db="EMBL/GenBank/DDBJ databases">
        <title>Complete genome sequence of Endomicrobium proavitum.</title>
        <authorList>
            <person name="Zheng H."/>
        </authorList>
    </citation>
    <scope>NUCLEOTIDE SEQUENCE [LARGE SCALE GENOMIC DNA]</scope>
    <source>
        <strain evidence="10 11">Rsa215</strain>
    </source>
</reference>
<evidence type="ECO:0000256" key="7">
    <source>
        <dbReference type="ARBA" id="ARBA00023306"/>
    </source>
</evidence>
<keyword evidence="4 8" id="KW-0812">Transmembrane</keyword>
<protein>
    <submittedName>
        <fullName evidence="10">Putative cell division protein FtsQ</fullName>
    </submittedName>
</protein>
<dbReference type="Pfam" id="PF08478">
    <property type="entry name" value="POTRA_1"/>
    <property type="match status" value="1"/>
</dbReference>
<dbReference type="PANTHER" id="PTHR37820">
    <property type="entry name" value="CELL DIVISION PROTEIN DIVIB"/>
    <property type="match status" value="1"/>
</dbReference>
<name>A0A0G3WJ02_9BACT</name>
<feature type="transmembrane region" description="Helical" evidence="8">
    <location>
        <begin position="33"/>
        <end position="51"/>
    </location>
</feature>
<accession>A0A0G3WJ02</accession>
<keyword evidence="3 10" id="KW-0132">Cell division</keyword>
<dbReference type="InterPro" id="IPR050487">
    <property type="entry name" value="FtsQ_DivIB"/>
</dbReference>
<evidence type="ECO:0000259" key="9">
    <source>
        <dbReference type="PROSITE" id="PS51779"/>
    </source>
</evidence>
<dbReference type="AlphaFoldDB" id="A0A0G3WJ02"/>
<evidence type="ECO:0000313" key="11">
    <source>
        <dbReference type="Proteomes" id="UP000035337"/>
    </source>
</evidence>
<sequence length="271" mass="31331">MGIFKKKRYSYTGRVTASHNYCSRSPKKRGRKAVKLSAYLIILFLIVFFAYKGCGKVVDYAYGSESISVKDIEIVGGKNVTKTEIKELLPFDVGDNLLKINLSDAEDEIKKIKPELKDITISRRWKKVRVRLYERTPEAFVYSGRELAGVDFDDKPFPLRGFMSGMKVPKIICKDSQERARLLGFLKAFKPVCRDFLDTIDEVKFSNTDDIILVTRDGTLIFWGDDRADRLKYRFDKFQKIYADAVLKHKKIEYINMALYDFGRAVIKPKI</sequence>
<dbReference type="PANTHER" id="PTHR37820:SF1">
    <property type="entry name" value="CELL DIVISION PROTEIN FTSQ"/>
    <property type="match status" value="1"/>
</dbReference>
<gene>
    <name evidence="10" type="primary">ftsQ</name>
    <name evidence="10" type="ORF">Epro_0924</name>
</gene>
<keyword evidence="6 8" id="KW-0472">Membrane</keyword>
<dbReference type="EMBL" id="CP009498">
    <property type="protein sequence ID" value="AKL98303.1"/>
    <property type="molecule type" value="Genomic_DNA"/>
</dbReference>
<keyword evidence="7" id="KW-0131">Cell cycle</keyword>
<dbReference type="GO" id="GO:0005886">
    <property type="term" value="C:plasma membrane"/>
    <property type="evidence" value="ECO:0007669"/>
    <property type="project" value="TreeGrafter"/>
</dbReference>
<dbReference type="InterPro" id="IPR034746">
    <property type="entry name" value="POTRA"/>
</dbReference>
<keyword evidence="5 8" id="KW-1133">Transmembrane helix</keyword>
<dbReference type="InterPro" id="IPR005548">
    <property type="entry name" value="Cell_div_FtsQ/DivIB_C"/>
</dbReference>
<dbReference type="InterPro" id="IPR013685">
    <property type="entry name" value="POTRA_FtsQ_type"/>
</dbReference>
<organism evidence="10 11">
    <name type="scientific">Endomicrobium proavitum</name>
    <dbReference type="NCBI Taxonomy" id="1408281"/>
    <lineage>
        <taxon>Bacteria</taxon>
        <taxon>Pseudomonadati</taxon>
        <taxon>Elusimicrobiota</taxon>
        <taxon>Endomicrobiia</taxon>
        <taxon>Endomicrobiales</taxon>
        <taxon>Endomicrobiaceae</taxon>
        <taxon>Endomicrobium</taxon>
    </lineage>
</organism>
<evidence type="ECO:0000256" key="3">
    <source>
        <dbReference type="ARBA" id="ARBA00022618"/>
    </source>
</evidence>
<evidence type="ECO:0000256" key="1">
    <source>
        <dbReference type="ARBA" id="ARBA00004370"/>
    </source>
</evidence>
<dbReference type="RefSeq" id="WP_052570857.1">
    <property type="nucleotide sequence ID" value="NZ_CP009498.1"/>
</dbReference>
<dbReference type="STRING" id="1408281.Epro_0924"/>
<keyword evidence="2" id="KW-1003">Cell membrane</keyword>
<evidence type="ECO:0000256" key="8">
    <source>
        <dbReference type="SAM" id="Phobius"/>
    </source>
</evidence>
<dbReference type="KEGG" id="epo:Epro_0924"/>
<comment type="subcellular location">
    <subcellularLocation>
        <location evidence="1">Membrane</location>
    </subcellularLocation>
</comment>
<dbReference type="GO" id="GO:0051301">
    <property type="term" value="P:cell division"/>
    <property type="evidence" value="ECO:0007669"/>
    <property type="project" value="UniProtKB-KW"/>
</dbReference>
<dbReference type="Gene3D" id="3.10.20.310">
    <property type="entry name" value="membrane protein fhac"/>
    <property type="match status" value="1"/>
</dbReference>
<dbReference type="Proteomes" id="UP000035337">
    <property type="component" value="Chromosome"/>
</dbReference>
<evidence type="ECO:0000256" key="2">
    <source>
        <dbReference type="ARBA" id="ARBA00022475"/>
    </source>
</evidence>
<dbReference type="OrthoDB" id="9790760at2"/>
<feature type="domain" description="POTRA" evidence="9">
    <location>
        <begin position="67"/>
        <end position="135"/>
    </location>
</feature>
<evidence type="ECO:0000313" key="10">
    <source>
        <dbReference type="EMBL" id="AKL98303.1"/>
    </source>
</evidence>
<dbReference type="Pfam" id="PF03799">
    <property type="entry name" value="FtsQ_DivIB_C"/>
    <property type="match status" value="1"/>
</dbReference>
<evidence type="ECO:0000256" key="4">
    <source>
        <dbReference type="ARBA" id="ARBA00022692"/>
    </source>
</evidence>
<keyword evidence="11" id="KW-1185">Reference proteome</keyword>
<dbReference type="PROSITE" id="PS51779">
    <property type="entry name" value="POTRA"/>
    <property type="match status" value="1"/>
</dbReference>
<proteinExistence type="predicted"/>
<evidence type="ECO:0000256" key="6">
    <source>
        <dbReference type="ARBA" id="ARBA00023136"/>
    </source>
</evidence>
<evidence type="ECO:0000256" key="5">
    <source>
        <dbReference type="ARBA" id="ARBA00022989"/>
    </source>
</evidence>